<accession>A0A1B6EXH1</accession>
<proteinExistence type="predicted"/>
<protein>
    <submittedName>
        <fullName evidence="1">Uncharacterized protein</fullName>
    </submittedName>
</protein>
<gene>
    <name evidence="1" type="ORF">g.47552</name>
</gene>
<reference evidence="1" key="1">
    <citation type="submission" date="2015-11" db="EMBL/GenBank/DDBJ databases">
        <title>De novo transcriptome assembly of four potential Pierce s Disease insect vectors from Arizona vineyards.</title>
        <authorList>
            <person name="Tassone E.E."/>
        </authorList>
    </citation>
    <scope>NUCLEOTIDE SEQUENCE</scope>
</reference>
<organism evidence="1">
    <name type="scientific">Cuerna arida</name>
    <dbReference type="NCBI Taxonomy" id="1464854"/>
    <lineage>
        <taxon>Eukaryota</taxon>
        <taxon>Metazoa</taxon>
        <taxon>Ecdysozoa</taxon>
        <taxon>Arthropoda</taxon>
        <taxon>Hexapoda</taxon>
        <taxon>Insecta</taxon>
        <taxon>Pterygota</taxon>
        <taxon>Neoptera</taxon>
        <taxon>Paraneoptera</taxon>
        <taxon>Hemiptera</taxon>
        <taxon>Auchenorrhyncha</taxon>
        <taxon>Membracoidea</taxon>
        <taxon>Cicadellidae</taxon>
        <taxon>Cicadellinae</taxon>
        <taxon>Proconiini</taxon>
        <taxon>Cuerna</taxon>
    </lineage>
</organism>
<feature type="non-terminal residue" evidence="1">
    <location>
        <position position="1"/>
    </location>
</feature>
<feature type="non-terminal residue" evidence="1">
    <location>
        <position position="161"/>
    </location>
</feature>
<evidence type="ECO:0000313" key="1">
    <source>
        <dbReference type="EMBL" id="JAS42665.1"/>
    </source>
</evidence>
<name>A0A1B6EXH1_9HEMI</name>
<dbReference type="SUPFAM" id="SSF46966">
    <property type="entry name" value="Spectrin repeat"/>
    <property type="match status" value="1"/>
</dbReference>
<dbReference type="EMBL" id="GECZ01027104">
    <property type="protein sequence ID" value="JAS42665.1"/>
    <property type="molecule type" value="Transcribed_RNA"/>
</dbReference>
<sequence length="161" mass="19222">QQIIDCLESDENLPSFLMEKLSDLRSILNSVPNDILERKEYLENNKLLRFEYENEVGKLNRWFDKAYGFINAAKNGYDFGKLKDDLNEQKLFFNEMPIVRDLFGKKIQEITNNIWPSLSKAHQDDLIKEQNEFLRQFESIKSSVKVHRSSMEQVLELWKEW</sequence>
<dbReference type="AlphaFoldDB" id="A0A1B6EXH1"/>
<dbReference type="Gene3D" id="1.20.58.60">
    <property type="match status" value="1"/>
</dbReference>